<dbReference type="Proteomes" id="UP001317629">
    <property type="component" value="Chromosome"/>
</dbReference>
<proteinExistence type="predicted"/>
<keyword evidence="2" id="KW-1185">Reference proteome</keyword>
<organism evidence="1 2">
    <name type="scientific">Methylocystis iwaonis</name>
    <dbReference type="NCBI Taxonomy" id="2885079"/>
    <lineage>
        <taxon>Bacteria</taxon>
        <taxon>Pseudomonadati</taxon>
        <taxon>Pseudomonadota</taxon>
        <taxon>Alphaproteobacteria</taxon>
        <taxon>Hyphomicrobiales</taxon>
        <taxon>Methylocystaceae</taxon>
        <taxon>Methylocystis</taxon>
    </lineage>
</organism>
<evidence type="ECO:0008006" key="3">
    <source>
        <dbReference type="Google" id="ProtNLM"/>
    </source>
</evidence>
<evidence type="ECO:0000313" key="2">
    <source>
        <dbReference type="Proteomes" id="UP001317629"/>
    </source>
</evidence>
<dbReference type="InterPro" id="IPR011660">
    <property type="entry name" value="VapB-like"/>
</dbReference>
<gene>
    <name evidence="1" type="ORF">SS37A_20100</name>
</gene>
<accession>A0ABN6VH43</accession>
<dbReference type="EMBL" id="AP027142">
    <property type="protein sequence ID" value="BDV34481.1"/>
    <property type="molecule type" value="Genomic_DNA"/>
</dbReference>
<reference evidence="1 2" key="1">
    <citation type="journal article" date="2023" name="Int. J. Syst. Evol. Microbiol.">
        <title>Methylocystis iwaonis sp. nov., a type II methane-oxidizing bacterium from surface soil of a rice paddy field in Japan, and emended description of the genus Methylocystis (ex Whittenbury et al. 1970) Bowman et al. 1993.</title>
        <authorList>
            <person name="Kaise H."/>
            <person name="Sawadogo J.B."/>
            <person name="Alam M.S."/>
            <person name="Ueno C."/>
            <person name="Dianou D."/>
            <person name="Shinjo R."/>
            <person name="Asakawa S."/>
        </authorList>
    </citation>
    <scope>NUCLEOTIDE SEQUENCE [LARGE SCALE GENOMIC DNA]</scope>
    <source>
        <strain evidence="1 2">SS37A-Re</strain>
    </source>
</reference>
<dbReference type="Pfam" id="PF07704">
    <property type="entry name" value="PSK_trans_fac"/>
    <property type="match status" value="1"/>
</dbReference>
<evidence type="ECO:0000313" key="1">
    <source>
        <dbReference type="EMBL" id="BDV34481.1"/>
    </source>
</evidence>
<sequence>MALYIKDKDVDALAEKLQAAVGASTKAEAVRAALLHELERVNARQSFAERNAEAFALADKIGAPNPDFDAKAFMDRMWGE</sequence>
<protein>
    <recommendedName>
        <fullName evidence="3">Histidinol dehydrogenase</fullName>
    </recommendedName>
</protein>
<dbReference type="RefSeq" id="WP_202071762.1">
    <property type="nucleotide sequence ID" value="NZ_AP027142.1"/>
</dbReference>
<name>A0ABN6VH43_9HYPH</name>